<sequence length="82" mass="9564">MDYKNNNWENPEIHELADDYTTEEFSRPVCAPVQFCNPRVSCMPHCFPRQVCAPRQSCNPRVSCMPLCFPRRMCAPRPCMPI</sequence>
<keyword evidence="2" id="KW-1185">Reference proteome</keyword>
<organism evidence="1 2">
    <name type="scientific">Sporomusa silvacetica DSM 10669</name>
    <dbReference type="NCBI Taxonomy" id="1123289"/>
    <lineage>
        <taxon>Bacteria</taxon>
        <taxon>Bacillati</taxon>
        <taxon>Bacillota</taxon>
        <taxon>Negativicutes</taxon>
        <taxon>Selenomonadales</taxon>
        <taxon>Sporomusaceae</taxon>
        <taxon>Sporomusa</taxon>
    </lineage>
</organism>
<reference evidence="1" key="1">
    <citation type="submission" date="2024-05" db="EMBL/GenBank/DDBJ databases">
        <title>Isolation and characterization of Sporomusa carbonis sp. nov., a carboxydotrophic hydrogenogen in the genus of Sporomusa isolated from a charcoal burning pile.</title>
        <authorList>
            <person name="Boeer T."/>
            <person name="Rosenbaum F."/>
            <person name="Eysell L."/>
            <person name="Mueller V."/>
            <person name="Daniel R."/>
            <person name="Poehlein A."/>
        </authorList>
    </citation>
    <scope>NUCLEOTIDE SEQUENCE [LARGE SCALE GENOMIC DNA]</scope>
    <source>
        <strain evidence="1">DSM 10669</strain>
    </source>
</reference>
<evidence type="ECO:0000313" key="2">
    <source>
        <dbReference type="Proteomes" id="UP000216752"/>
    </source>
</evidence>
<proteinExistence type="predicted"/>
<dbReference type="EMBL" id="CP155573">
    <property type="protein sequence ID" value="XFO64116.1"/>
    <property type="molecule type" value="Genomic_DNA"/>
</dbReference>
<evidence type="ECO:0000313" key="1">
    <source>
        <dbReference type="EMBL" id="XFO64116.1"/>
    </source>
</evidence>
<name>A0ABZ3IEJ0_9FIRM</name>
<dbReference type="Proteomes" id="UP000216752">
    <property type="component" value="Chromosome"/>
</dbReference>
<accession>A0ABZ3IEJ0</accession>
<protein>
    <submittedName>
        <fullName evidence="1">Uncharacterized protein</fullName>
    </submittedName>
</protein>
<gene>
    <name evidence="1" type="ORF">SPSIL_002060</name>
</gene>